<feature type="region of interest" description="Disordered" evidence="1">
    <location>
        <begin position="1"/>
        <end position="38"/>
    </location>
</feature>
<dbReference type="Proteomes" id="UP001152795">
    <property type="component" value="Unassembled WGS sequence"/>
</dbReference>
<gene>
    <name evidence="2" type="ORF">PACLA_8A012828</name>
</gene>
<proteinExistence type="predicted"/>
<accession>A0A7D9I019</accession>
<evidence type="ECO:0000313" key="3">
    <source>
        <dbReference type="Proteomes" id="UP001152795"/>
    </source>
</evidence>
<name>A0A7D9I019_PARCT</name>
<sequence length="114" mass="12751">MELIGRNDSVESVLQKDRRSYSMGDSDSMKPTAKARRRPSVGLLAEVLGDYARHEEETTLNRQRYEEAMLNVFGSKGVITPQSEHTGPTLPLPSLCSEHLSNPHFAFYMGIIAK</sequence>
<protein>
    <submittedName>
        <fullName evidence="2">Uncharacterized protein</fullName>
    </submittedName>
</protein>
<dbReference type="AlphaFoldDB" id="A0A7D9I019"/>
<evidence type="ECO:0000256" key="1">
    <source>
        <dbReference type="SAM" id="MobiDB-lite"/>
    </source>
</evidence>
<keyword evidence="3" id="KW-1185">Reference proteome</keyword>
<dbReference type="EMBL" id="CACRXK020002987">
    <property type="protein sequence ID" value="CAB3996960.1"/>
    <property type="molecule type" value="Genomic_DNA"/>
</dbReference>
<reference evidence="2" key="1">
    <citation type="submission" date="2020-04" db="EMBL/GenBank/DDBJ databases">
        <authorList>
            <person name="Alioto T."/>
            <person name="Alioto T."/>
            <person name="Gomez Garrido J."/>
        </authorList>
    </citation>
    <scope>NUCLEOTIDE SEQUENCE</scope>
    <source>
        <strain evidence="2">A484AB</strain>
    </source>
</reference>
<comment type="caution">
    <text evidence="2">The sequence shown here is derived from an EMBL/GenBank/DDBJ whole genome shotgun (WGS) entry which is preliminary data.</text>
</comment>
<evidence type="ECO:0000313" key="2">
    <source>
        <dbReference type="EMBL" id="CAB3996960.1"/>
    </source>
</evidence>
<organism evidence="2 3">
    <name type="scientific">Paramuricea clavata</name>
    <name type="common">Red gorgonian</name>
    <name type="synonym">Violescent sea-whip</name>
    <dbReference type="NCBI Taxonomy" id="317549"/>
    <lineage>
        <taxon>Eukaryota</taxon>
        <taxon>Metazoa</taxon>
        <taxon>Cnidaria</taxon>
        <taxon>Anthozoa</taxon>
        <taxon>Octocorallia</taxon>
        <taxon>Malacalcyonacea</taxon>
        <taxon>Plexauridae</taxon>
        <taxon>Paramuricea</taxon>
    </lineage>
</organism>